<evidence type="ECO:0000313" key="2">
    <source>
        <dbReference type="EMBL" id="CAL1363796.1"/>
    </source>
</evidence>
<dbReference type="InterPro" id="IPR001810">
    <property type="entry name" value="F-box_dom"/>
</dbReference>
<dbReference type="Proteomes" id="UP001497516">
    <property type="component" value="Chromosome 10"/>
</dbReference>
<proteinExistence type="predicted"/>
<dbReference type="InterPro" id="IPR050796">
    <property type="entry name" value="SCF_F-box_component"/>
</dbReference>
<name>A0AAV2D318_9ROSI</name>
<dbReference type="InterPro" id="IPR036047">
    <property type="entry name" value="F-box-like_dom_sf"/>
</dbReference>
<dbReference type="NCBIfam" id="TIGR01640">
    <property type="entry name" value="F_box_assoc_1"/>
    <property type="match status" value="1"/>
</dbReference>
<dbReference type="AlphaFoldDB" id="A0AAV2D318"/>
<organism evidence="2 3">
    <name type="scientific">Linum trigynum</name>
    <dbReference type="NCBI Taxonomy" id="586398"/>
    <lineage>
        <taxon>Eukaryota</taxon>
        <taxon>Viridiplantae</taxon>
        <taxon>Streptophyta</taxon>
        <taxon>Embryophyta</taxon>
        <taxon>Tracheophyta</taxon>
        <taxon>Spermatophyta</taxon>
        <taxon>Magnoliopsida</taxon>
        <taxon>eudicotyledons</taxon>
        <taxon>Gunneridae</taxon>
        <taxon>Pentapetalae</taxon>
        <taxon>rosids</taxon>
        <taxon>fabids</taxon>
        <taxon>Malpighiales</taxon>
        <taxon>Linaceae</taxon>
        <taxon>Linum</taxon>
    </lineage>
</organism>
<dbReference type="InterPro" id="IPR017451">
    <property type="entry name" value="F-box-assoc_interact_dom"/>
</dbReference>
<gene>
    <name evidence="2" type="ORF">LTRI10_LOCUS10084</name>
</gene>
<dbReference type="Pfam" id="PF08268">
    <property type="entry name" value="FBA_3"/>
    <property type="match status" value="1"/>
</dbReference>
<dbReference type="Pfam" id="PF00646">
    <property type="entry name" value="F-box"/>
    <property type="match status" value="1"/>
</dbReference>
<sequence>MNKEMGNSTKFLELVKERSMSKKVEDEGKEKQVSSYLDKDCITSILMKLPLESLPSSRFVCKAWYDIINSLPFINNRLEQSESVLIYVKPIPMGSSHHYSSPTSTSSNRGNKFSVEGKVLQSQTLNMFAYQMANRSSKFSINFVECREGKGVTGDYGIECLGSIRAACNGFILLDNRLKKGGVLVMNPVTRKLLALPVGTLTRPEWESYGFSLTGGRYKVVHLFMDDMKYIACETLNLGSRSWKPVNGPPSGRLPRFGFSPVSAIGALHWLPTLSSDNNFTVSMDLETEKFHLVPLPKICGTHDRILEMGSLLGFITHEDLHIDVWKLKSVVGQGDDAVWTKHHKITRGSLIDMVPLFCLRIKGDVIFKRHEGGSVYSYDFESETMTMVEMDEMDEEFRFYANLLPHVNSLGSWTAATQNLM</sequence>
<evidence type="ECO:0000259" key="1">
    <source>
        <dbReference type="SMART" id="SM00256"/>
    </source>
</evidence>
<reference evidence="2 3" key="1">
    <citation type="submission" date="2024-04" db="EMBL/GenBank/DDBJ databases">
        <authorList>
            <person name="Fracassetti M."/>
        </authorList>
    </citation>
    <scope>NUCLEOTIDE SEQUENCE [LARGE SCALE GENOMIC DNA]</scope>
</reference>
<dbReference type="InterPro" id="IPR013187">
    <property type="entry name" value="F-box-assoc_dom_typ3"/>
</dbReference>
<protein>
    <recommendedName>
        <fullName evidence="1">F-box domain-containing protein</fullName>
    </recommendedName>
</protein>
<dbReference type="SMART" id="SM00256">
    <property type="entry name" value="FBOX"/>
    <property type="match status" value="1"/>
</dbReference>
<evidence type="ECO:0000313" key="3">
    <source>
        <dbReference type="Proteomes" id="UP001497516"/>
    </source>
</evidence>
<dbReference type="EMBL" id="OZ034814">
    <property type="protein sequence ID" value="CAL1363796.1"/>
    <property type="molecule type" value="Genomic_DNA"/>
</dbReference>
<accession>A0AAV2D318</accession>
<dbReference type="PANTHER" id="PTHR31672">
    <property type="entry name" value="BNACNNG10540D PROTEIN"/>
    <property type="match status" value="1"/>
</dbReference>
<feature type="domain" description="F-box" evidence="1">
    <location>
        <begin position="37"/>
        <end position="77"/>
    </location>
</feature>
<keyword evidence="3" id="KW-1185">Reference proteome</keyword>
<dbReference type="PANTHER" id="PTHR31672:SF11">
    <property type="entry name" value="F-BOX PROTEIN CPR1-LIKE ISOFORM X2"/>
    <property type="match status" value="1"/>
</dbReference>
<dbReference type="SUPFAM" id="SSF81383">
    <property type="entry name" value="F-box domain"/>
    <property type="match status" value="1"/>
</dbReference>